<dbReference type="Proteomes" id="UP001296776">
    <property type="component" value="Unassembled WGS sequence"/>
</dbReference>
<dbReference type="Gene3D" id="6.10.340.10">
    <property type="match status" value="1"/>
</dbReference>
<dbReference type="SMART" id="SM00388">
    <property type="entry name" value="HisKA"/>
    <property type="match status" value="1"/>
</dbReference>
<comment type="catalytic activity">
    <reaction evidence="1">
        <text>ATP + protein L-histidine = ADP + protein N-phospho-L-histidine.</text>
        <dbReference type="EC" id="2.7.13.3"/>
    </reaction>
</comment>
<keyword evidence="8" id="KW-0067">ATP-binding</keyword>
<dbReference type="GO" id="GO:0030295">
    <property type="term" value="F:protein kinase activator activity"/>
    <property type="evidence" value="ECO:0007669"/>
    <property type="project" value="TreeGrafter"/>
</dbReference>
<evidence type="ECO:0000256" key="3">
    <source>
        <dbReference type="ARBA" id="ARBA00012438"/>
    </source>
</evidence>
<dbReference type="PROSITE" id="PS50109">
    <property type="entry name" value="HIS_KIN"/>
    <property type="match status" value="1"/>
</dbReference>
<dbReference type="GO" id="GO:0005524">
    <property type="term" value="F:ATP binding"/>
    <property type="evidence" value="ECO:0007669"/>
    <property type="project" value="UniProtKB-KW"/>
</dbReference>
<reference evidence="13" key="1">
    <citation type="submission" date="2017-08" db="EMBL/GenBank/DDBJ databases">
        <authorList>
            <person name="Imhoff J.F."/>
            <person name="Rahn T."/>
            <person name="Kuenzel S."/>
            <person name="Neulinger S.C."/>
        </authorList>
    </citation>
    <scope>NUCLEOTIDE SEQUENCE</scope>
    <source>
        <strain evidence="13">DSM 11080</strain>
    </source>
</reference>
<evidence type="ECO:0000259" key="12">
    <source>
        <dbReference type="PROSITE" id="PS50885"/>
    </source>
</evidence>
<dbReference type="GO" id="GO:0016020">
    <property type="term" value="C:membrane"/>
    <property type="evidence" value="ECO:0007669"/>
    <property type="project" value="UniProtKB-SubCell"/>
</dbReference>
<comment type="subcellular location">
    <subcellularLocation>
        <location evidence="2">Membrane</location>
    </subcellularLocation>
</comment>
<dbReference type="GO" id="GO:0007234">
    <property type="term" value="P:osmosensory signaling via phosphorelay pathway"/>
    <property type="evidence" value="ECO:0007669"/>
    <property type="project" value="TreeGrafter"/>
</dbReference>
<evidence type="ECO:0000313" key="14">
    <source>
        <dbReference type="Proteomes" id="UP001296776"/>
    </source>
</evidence>
<keyword evidence="4" id="KW-0597">Phosphoprotein</keyword>
<dbReference type="SMART" id="SM00304">
    <property type="entry name" value="HAMP"/>
    <property type="match status" value="1"/>
</dbReference>
<keyword evidence="6" id="KW-0547">Nucleotide-binding</keyword>
<dbReference type="PROSITE" id="PS50885">
    <property type="entry name" value="HAMP"/>
    <property type="match status" value="1"/>
</dbReference>
<dbReference type="SUPFAM" id="SSF158472">
    <property type="entry name" value="HAMP domain-like"/>
    <property type="match status" value="1"/>
</dbReference>
<dbReference type="SUPFAM" id="SSF55874">
    <property type="entry name" value="ATPase domain of HSP90 chaperone/DNA topoisomerase II/histidine kinase"/>
    <property type="match status" value="1"/>
</dbReference>
<evidence type="ECO:0000256" key="8">
    <source>
        <dbReference type="ARBA" id="ARBA00022840"/>
    </source>
</evidence>
<keyword evidence="14" id="KW-1185">Reference proteome</keyword>
<organism evidence="13 14">
    <name type="scientific">Halochromatium glycolicum</name>
    <dbReference type="NCBI Taxonomy" id="85075"/>
    <lineage>
        <taxon>Bacteria</taxon>
        <taxon>Pseudomonadati</taxon>
        <taxon>Pseudomonadota</taxon>
        <taxon>Gammaproteobacteria</taxon>
        <taxon>Chromatiales</taxon>
        <taxon>Chromatiaceae</taxon>
        <taxon>Halochromatium</taxon>
    </lineage>
</organism>
<dbReference type="CDD" id="cd00075">
    <property type="entry name" value="HATPase"/>
    <property type="match status" value="1"/>
</dbReference>
<feature type="domain" description="HAMP" evidence="12">
    <location>
        <begin position="218"/>
        <end position="270"/>
    </location>
</feature>
<evidence type="ECO:0000313" key="13">
    <source>
        <dbReference type="EMBL" id="MBK1705828.1"/>
    </source>
</evidence>
<dbReference type="SMART" id="SM00387">
    <property type="entry name" value="HATPase_c"/>
    <property type="match status" value="1"/>
</dbReference>
<evidence type="ECO:0000259" key="11">
    <source>
        <dbReference type="PROSITE" id="PS50109"/>
    </source>
</evidence>
<evidence type="ECO:0000256" key="10">
    <source>
        <dbReference type="SAM" id="Phobius"/>
    </source>
</evidence>
<reference evidence="13" key="2">
    <citation type="journal article" date="2020" name="Microorganisms">
        <title>Osmotic Adaptation and Compatible Solute Biosynthesis of Phototrophic Bacteria as Revealed from Genome Analyses.</title>
        <authorList>
            <person name="Imhoff J.F."/>
            <person name="Rahn T."/>
            <person name="Kunzel S."/>
            <person name="Keller A."/>
            <person name="Neulinger S.C."/>
        </authorList>
    </citation>
    <scope>NUCLEOTIDE SEQUENCE</scope>
    <source>
        <strain evidence="13">DSM 11080</strain>
    </source>
</reference>
<dbReference type="AlphaFoldDB" id="A0AAJ0XAZ0"/>
<dbReference type="InterPro" id="IPR050351">
    <property type="entry name" value="BphY/WalK/GraS-like"/>
</dbReference>
<name>A0AAJ0XAZ0_9GAMM</name>
<keyword evidence="10" id="KW-0812">Transmembrane</keyword>
<sequence>MLLSRYLASLSVQVTAAYLALGLLLAAAGLYTIGAFQRQLGSIGLVNQAAQLELTVEQMHAQGMNYWQNAPRDYPTYYRDVRLYYQDLLAQVETIDAIVATFMSGDFRGALPMWLPSWLQPHLGAKAEAATIALERTWEQWRAELFAALGDDEDEPRLEWAAEHVIEAHNRLMAAVDAFAQALRDWAEDEYRVMTQGTLVVAAVSLVIAVLLLALLQWKVLRPLRRATAGFQRVADGDFGHRLPVAGTTEIQDLTASFNRLSERLDLLYRLIQGLQQGQDLDQLMGLLNTEFRPLLGCDWSGLLFIDERRANARVETSWLDGAPQPGDQRRYRLKGTLLEQVLAEEAPLHVNGMVERARENPAYELLRHLVALGMQDAIFLPLTPQTQTPVPAVVVFATRDPDGFGGARRRLLGNIAQLLTQGVGRTARLAEQARLAAIGEFASGIAHELRSPLTTIAMALGYLAEHEQEPRAKRRVDLAVGEAERMRRLLDDILLYAKPLSLELRPLALGALLAEHVAAAAERHPGYRLECASPAGELEVMADRDRLRQVLTNLTDNACEAAPEGAVIRWRLVDLGTDDEPGEVRLSVHNQGEPIPSELLPRLTEPFFSTKSNGTGLGLAIVRRLVEQHGGRLAIRSSVEAGTTIEIDLPRWID</sequence>
<keyword evidence="10" id="KW-0472">Membrane</keyword>
<evidence type="ECO:0000256" key="7">
    <source>
        <dbReference type="ARBA" id="ARBA00022777"/>
    </source>
</evidence>
<dbReference type="Pfam" id="PF00512">
    <property type="entry name" value="HisKA"/>
    <property type="match status" value="1"/>
</dbReference>
<dbReference type="EMBL" id="NRSJ01000029">
    <property type="protein sequence ID" value="MBK1705828.1"/>
    <property type="molecule type" value="Genomic_DNA"/>
</dbReference>
<keyword evidence="5" id="KW-0808">Transferase</keyword>
<dbReference type="Gene3D" id="1.10.287.130">
    <property type="match status" value="1"/>
</dbReference>
<dbReference type="InterPro" id="IPR003661">
    <property type="entry name" value="HisK_dim/P_dom"/>
</dbReference>
<dbReference type="CDD" id="cd00082">
    <property type="entry name" value="HisKA"/>
    <property type="match status" value="1"/>
</dbReference>
<dbReference type="GO" id="GO:0000156">
    <property type="term" value="F:phosphorelay response regulator activity"/>
    <property type="evidence" value="ECO:0007669"/>
    <property type="project" value="TreeGrafter"/>
</dbReference>
<proteinExistence type="predicted"/>
<protein>
    <recommendedName>
        <fullName evidence="3">histidine kinase</fullName>
        <ecNumber evidence="3">2.7.13.3</ecNumber>
    </recommendedName>
</protein>
<comment type="caution">
    <text evidence="13">The sequence shown here is derived from an EMBL/GenBank/DDBJ whole genome shotgun (WGS) entry which is preliminary data.</text>
</comment>
<dbReference type="InterPro" id="IPR036097">
    <property type="entry name" value="HisK_dim/P_sf"/>
</dbReference>
<keyword evidence="7 13" id="KW-0418">Kinase</keyword>
<accession>A0AAJ0XAZ0</accession>
<keyword evidence="10" id="KW-1133">Transmembrane helix</keyword>
<evidence type="ECO:0000256" key="2">
    <source>
        <dbReference type="ARBA" id="ARBA00004370"/>
    </source>
</evidence>
<dbReference type="InterPro" id="IPR029016">
    <property type="entry name" value="GAF-like_dom_sf"/>
</dbReference>
<dbReference type="PANTHER" id="PTHR42878">
    <property type="entry name" value="TWO-COMPONENT HISTIDINE KINASE"/>
    <property type="match status" value="1"/>
</dbReference>
<feature type="transmembrane region" description="Helical" evidence="10">
    <location>
        <begin position="199"/>
        <end position="218"/>
    </location>
</feature>
<dbReference type="PRINTS" id="PR00344">
    <property type="entry name" value="BCTRLSENSOR"/>
</dbReference>
<dbReference type="Pfam" id="PF02518">
    <property type="entry name" value="HATPase_c"/>
    <property type="match status" value="1"/>
</dbReference>
<dbReference type="RefSeq" id="WP_200347069.1">
    <property type="nucleotide sequence ID" value="NZ_NRSJ01000029.1"/>
</dbReference>
<dbReference type="EC" id="2.7.13.3" evidence="3"/>
<evidence type="ECO:0000256" key="5">
    <source>
        <dbReference type="ARBA" id="ARBA00022679"/>
    </source>
</evidence>
<dbReference type="InterPro" id="IPR004358">
    <property type="entry name" value="Sig_transdc_His_kin-like_C"/>
</dbReference>
<dbReference type="SUPFAM" id="SSF47384">
    <property type="entry name" value="Homodimeric domain of signal transducing histidine kinase"/>
    <property type="match status" value="1"/>
</dbReference>
<dbReference type="InterPro" id="IPR036890">
    <property type="entry name" value="HATPase_C_sf"/>
</dbReference>
<dbReference type="InterPro" id="IPR003660">
    <property type="entry name" value="HAMP_dom"/>
</dbReference>
<evidence type="ECO:0000256" key="1">
    <source>
        <dbReference type="ARBA" id="ARBA00000085"/>
    </source>
</evidence>
<keyword evidence="9" id="KW-0902">Two-component regulatory system</keyword>
<dbReference type="PANTHER" id="PTHR42878:SF7">
    <property type="entry name" value="SENSOR HISTIDINE KINASE GLRK"/>
    <property type="match status" value="1"/>
</dbReference>
<evidence type="ECO:0000256" key="4">
    <source>
        <dbReference type="ARBA" id="ARBA00022553"/>
    </source>
</evidence>
<dbReference type="SUPFAM" id="SSF55781">
    <property type="entry name" value="GAF domain-like"/>
    <property type="match status" value="1"/>
</dbReference>
<feature type="domain" description="Histidine kinase" evidence="11">
    <location>
        <begin position="445"/>
        <end position="654"/>
    </location>
</feature>
<dbReference type="CDD" id="cd06225">
    <property type="entry name" value="HAMP"/>
    <property type="match status" value="1"/>
</dbReference>
<feature type="transmembrane region" description="Helical" evidence="10">
    <location>
        <begin position="6"/>
        <end position="33"/>
    </location>
</feature>
<dbReference type="InterPro" id="IPR005467">
    <property type="entry name" value="His_kinase_dom"/>
</dbReference>
<gene>
    <name evidence="13" type="ORF">CKO40_15010</name>
</gene>
<evidence type="ECO:0000256" key="6">
    <source>
        <dbReference type="ARBA" id="ARBA00022741"/>
    </source>
</evidence>
<dbReference type="Pfam" id="PF00672">
    <property type="entry name" value="HAMP"/>
    <property type="match status" value="1"/>
</dbReference>
<dbReference type="Gene3D" id="3.30.450.40">
    <property type="match status" value="1"/>
</dbReference>
<evidence type="ECO:0000256" key="9">
    <source>
        <dbReference type="ARBA" id="ARBA00023012"/>
    </source>
</evidence>
<dbReference type="InterPro" id="IPR003594">
    <property type="entry name" value="HATPase_dom"/>
</dbReference>
<dbReference type="Gene3D" id="3.30.565.10">
    <property type="entry name" value="Histidine kinase-like ATPase, C-terminal domain"/>
    <property type="match status" value="1"/>
</dbReference>
<dbReference type="GO" id="GO:0000155">
    <property type="term" value="F:phosphorelay sensor kinase activity"/>
    <property type="evidence" value="ECO:0007669"/>
    <property type="project" value="InterPro"/>
</dbReference>